<dbReference type="GO" id="GO:0071555">
    <property type="term" value="P:cell wall organization"/>
    <property type="evidence" value="ECO:0007669"/>
    <property type="project" value="UniProtKB-KW"/>
</dbReference>
<dbReference type="GO" id="GO:0005886">
    <property type="term" value="C:plasma membrane"/>
    <property type="evidence" value="ECO:0007669"/>
    <property type="project" value="UniProtKB-SubCell"/>
</dbReference>
<dbReference type="GO" id="GO:0008658">
    <property type="term" value="F:penicillin binding"/>
    <property type="evidence" value="ECO:0007669"/>
    <property type="project" value="UniProtKB-ARBA"/>
</dbReference>
<feature type="domain" description="Peptidase S11 D-Ala-D-Ala carboxypeptidase A C-terminal" evidence="22">
    <location>
        <begin position="282"/>
        <end position="372"/>
    </location>
</feature>
<keyword evidence="6" id="KW-1003">Cell membrane</keyword>
<accession>A0A443Z742</accession>
<dbReference type="SUPFAM" id="SSF56601">
    <property type="entry name" value="beta-lactamase/transpeptidase-like"/>
    <property type="match status" value="1"/>
</dbReference>
<evidence type="ECO:0000256" key="6">
    <source>
        <dbReference type="ARBA" id="ARBA00022475"/>
    </source>
</evidence>
<dbReference type="FunFam" id="3.40.710.10:FF:000001">
    <property type="entry name" value="D-alanyl-D-alanine serine-type carboxypeptidase"/>
    <property type="match status" value="1"/>
</dbReference>
<dbReference type="InterPro" id="IPR015956">
    <property type="entry name" value="Peniciliin-bd_prot_C_sf"/>
</dbReference>
<evidence type="ECO:0000256" key="17">
    <source>
        <dbReference type="ARBA" id="ARBA00060592"/>
    </source>
</evidence>
<dbReference type="EC" id="3.4.16.4" evidence="5"/>
<dbReference type="Gene3D" id="3.40.710.10">
    <property type="entry name" value="DD-peptidase/beta-lactamase superfamily"/>
    <property type="match status" value="1"/>
</dbReference>
<reference evidence="23 24" key="1">
    <citation type="submission" date="2018-12" db="EMBL/GenBank/DDBJ databases">
        <authorList>
            <person name="Li A."/>
            <person name="Zhang M."/>
            <person name="Zhu H."/>
        </authorList>
    </citation>
    <scope>NUCLEOTIDE SEQUENCE [LARGE SCALE GENOMIC DNA]</scope>
    <source>
        <strain evidence="23 24">R04H25</strain>
    </source>
</reference>
<dbReference type="AlphaFoldDB" id="A0A443Z742"/>
<dbReference type="Pfam" id="PF07943">
    <property type="entry name" value="PBP5_C"/>
    <property type="match status" value="1"/>
</dbReference>
<dbReference type="Pfam" id="PF00768">
    <property type="entry name" value="Peptidase_S11"/>
    <property type="match status" value="1"/>
</dbReference>
<evidence type="ECO:0000256" key="9">
    <source>
        <dbReference type="ARBA" id="ARBA00022670"/>
    </source>
</evidence>
<sequence>MNTMRRVLRHFVRTVVFTAAAFTAVAQAAIVPPAPSINAKGYILIDYTTGHVITAGNEDESLAPASLTKMMTSYIIGRELQAGRINNDDLVTISNNAWAKNFPESSKMFIEVGKQVSVADLNRGIVISSGNDACVAMAEHIAGSEDAFADLMNTYSAELGMSNSSFANSHGLPDPNQYSSPRDMATLARALIRDVPEEYSLYAEKSFTYNNIKQYNRNSLLWDRSMNVDGIKTGHTNEAGYSLVSSATEGDTRLIAVVMGTSSEQARKVESKKLLNYGFRYYETVTAYQAGESFVDHRVWGGEQDTVQLGVTEAVVITLPKGQRNNLKANFELNQTLEAPIAKGTQVGTVYLQLEGEDIASYPLVTLNSVEQGGIFKRFMDWAKQQFSDES</sequence>
<name>A0A443Z742_9GAMM</name>
<evidence type="ECO:0000259" key="22">
    <source>
        <dbReference type="SMART" id="SM00936"/>
    </source>
</evidence>
<evidence type="ECO:0000256" key="7">
    <source>
        <dbReference type="ARBA" id="ARBA00022519"/>
    </source>
</evidence>
<feature type="chain" id="PRO_5019269529" description="serine-type D-Ala-D-Ala carboxypeptidase" evidence="21">
    <location>
        <begin position="29"/>
        <end position="391"/>
    </location>
</feature>
<comment type="pathway">
    <text evidence="17">Glycan biosynthesis.</text>
</comment>
<evidence type="ECO:0000256" key="4">
    <source>
        <dbReference type="ARBA" id="ARBA00007164"/>
    </source>
</evidence>
<evidence type="ECO:0000256" key="20">
    <source>
        <dbReference type="RuleBase" id="RU004016"/>
    </source>
</evidence>
<dbReference type="RefSeq" id="WP_128351075.1">
    <property type="nucleotide sequence ID" value="NZ_CAXBCQ010000007.1"/>
</dbReference>
<dbReference type="InterPro" id="IPR001967">
    <property type="entry name" value="Peptidase_S11_N"/>
</dbReference>
<keyword evidence="12" id="KW-0133">Cell shape</keyword>
<dbReference type="PANTHER" id="PTHR21581">
    <property type="entry name" value="D-ALANYL-D-ALANINE CARBOXYPEPTIDASE"/>
    <property type="match status" value="1"/>
</dbReference>
<comment type="subcellular location">
    <subcellularLocation>
        <location evidence="2">Cell inner membrane</location>
        <topology evidence="2">Peripheral membrane protein</topology>
    </subcellularLocation>
</comment>
<dbReference type="GO" id="GO:0009002">
    <property type="term" value="F:serine-type D-Ala-D-Ala carboxypeptidase activity"/>
    <property type="evidence" value="ECO:0007669"/>
    <property type="project" value="UniProtKB-EC"/>
</dbReference>
<dbReference type="GO" id="GO:0008360">
    <property type="term" value="P:regulation of cell shape"/>
    <property type="evidence" value="ECO:0007669"/>
    <property type="project" value="UniProtKB-KW"/>
</dbReference>
<protein>
    <recommendedName>
        <fullName evidence="5">serine-type D-Ala-D-Ala carboxypeptidase</fullName>
        <ecNumber evidence="5">3.4.16.4</ecNumber>
    </recommendedName>
</protein>
<dbReference type="Gene3D" id="2.60.410.10">
    <property type="entry name" value="D-Ala-D-Ala carboxypeptidase, C-terminal domain"/>
    <property type="match status" value="1"/>
</dbReference>
<feature type="binding site" evidence="19">
    <location>
        <position position="232"/>
    </location>
    <ligand>
        <name>substrate</name>
    </ligand>
</feature>
<evidence type="ECO:0000256" key="2">
    <source>
        <dbReference type="ARBA" id="ARBA00004417"/>
    </source>
</evidence>
<feature type="active site" evidence="18">
    <location>
        <position position="129"/>
    </location>
</feature>
<evidence type="ECO:0000256" key="16">
    <source>
        <dbReference type="ARBA" id="ARBA00034000"/>
    </source>
</evidence>
<evidence type="ECO:0000256" key="3">
    <source>
        <dbReference type="ARBA" id="ARBA00004752"/>
    </source>
</evidence>
<evidence type="ECO:0000313" key="23">
    <source>
        <dbReference type="EMBL" id="RWU12747.1"/>
    </source>
</evidence>
<keyword evidence="13" id="KW-0573">Peptidoglycan synthesis</keyword>
<organism evidence="23 24">
    <name type="scientific">Pseudidiomarina gelatinasegens</name>
    <dbReference type="NCBI Taxonomy" id="2487740"/>
    <lineage>
        <taxon>Bacteria</taxon>
        <taxon>Pseudomonadati</taxon>
        <taxon>Pseudomonadota</taxon>
        <taxon>Gammaproteobacteria</taxon>
        <taxon>Alteromonadales</taxon>
        <taxon>Idiomarinaceae</taxon>
        <taxon>Pseudidiomarina</taxon>
    </lineage>
</organism>
<dbReference type="InterPro" id="IPR018044">
    <property type="entry name" value="Peptidase_S11"/>
</dbReference>
<dbReference type="Proteomes" id="UP000288789">
    <property type="component" value="Unassembled WGS sequence"/>
</dbReference>
<comment type="catalytic activity">
    <reaction evidence="16">
        <text>Preferential cleavage: (Ac)2-L-Lys-D-Ala-|-D-Ala. Also transpeptidation of peptidyl-alanyl moieties that are N-acyl substituents of D-alanine.</text>
        <dbReference type="EC" id="3.4.16.4"/>
    </reaction>
</comment>
<dbReference type="PANTHER" id="PTHR21581:SF6">
    <property type="entry name" value="TRAFFICKING PROTEIN PARTICLE COMPLEX SUBUNIT 12"/>
    <property type="match status" value="1"/>
</dbReference>
<keyword evidence="8 23" id="KW-0121">Carboxypeptidase</keyword>
<evidence type="ECO:0000256" key="19">
    <source>
        <dbReference type="PIRSR" id="PIRSR618044-2"/>
    </source>
</evidence>
<evidence type="ECO:0000256" key="10">
    <source>
        <dbReference type="ARBA" id="ARBA00022729"/>
    </source>
</evidence>
<evidence type="ECO:0000256" key="21">
    <source>
        <dbReference type="SAM" id="SignalP"/>
    </source>
</evidence>
<dbReference type="InterPro" id="IPR012907">
    <property type="entry name" value="Peptidase_S11_C"/>
</dbReference>
<comment type="similarity">
    <text evidence="4 20">Belongs to the peptidase S11 family.</text>
</comment>
<feature type="signal peptide" evidence="21">
    <location>
        <begin position="1"/>
        <end position="28"/>
    </location>
</feature>
<keyword evidence="24" id="KW-1185">Reference proteome</keyword>
<evidence type="ECO:0000256" key="14">
    <source>
        <dbReference type="ARBA" id="ARBA00023136"/>
    </source>
</evidence>
<evidence type="ECO:0000256" key="18">
    <source>
        <dbReference type="PIRSR" id="PIRSR618044-1"/>
    </source>
</evidence>
<evidence type="ECO:0000313" key="24">
    <source>
        <dbReference type="Proteomes" id="UP000288789"/>
    </source>
</evidence>
<feature type="active site" description="Acyl-ester intermediate" evidence="18">
    <location>
        <position position="66"/>
    </location>
</feature>
<keyword evidence="9" id="KW-0645">Protease</keyword>
<keyword evidence="10 21" id="KW-0732">Signal</keyword>
<evidence type="ECO:0000256" key="5">
    <source>
        <dbReference type="ARBA" id="ARBA00012448"/>
    </source>
</evidence>
<evidence type="ECO:0000256" key="13">
    <source>
        <dbReference type="ARBA" id="ARBA00022984"/>
    </source>
</evidence>
<comment type="caution">
    <text evidence="23">The sequence shown here is derived from an EMBL/GenBank/DDBJ whole genome shotgun (WGS) entry which is preliminary data.</text>
</comment>
<keyword evidence="14" id="KW-0472">Membrane</keyword>
<dbReference type="GO" id="GO:0006508">
    <property type="term" value="P:proteolysis"/>
    <property type="evidence" value="ECO:0007669"/>
    <property type="project" value="UniProtKB-KW"/>
</dbReference>
<evidence type="ECO:0000256" key="11">
    <source>
        <dbReference type="ARBA" id="ARBA00022801"/>
    </source>
</evidence>
<evidence type="ECO:0000256" key="15">
    <source>
        <dbReference type="ARBA" id="ARBA00023316"/>
    </source>
</evidence>
<comment type="pathway">
    <text evidence="3">Cell wall biogenesis; peptidoglycan biosynthesis.</text>
</comment>
<comment type="function">
    <text evidence="1">Removes C-terminal D-alanyl residues from sugar-peptide cell wall precursors.</text>
</comment>
<dbReference type="SMART" id="SM00936">
    <property type="entry name" value="PBP5_C"/>
    <property type="match status" value="1"/>
</dbReference>
<proteinExistence type="inferred from homology"/>
<keyword evidence="15" id="KW-0961">Cell wall biogenesis/degradation</keyword>
<dbReference type="GO" id="GO:0009252">
    <property type="term" value="P:peptidoglycan biosynthetic process"/>
    <property type="evidence" value="ECO:0007669"/>
    <property type="project" value="UniProtKB-UniPathway"/>
</dbReference>
<dbReference type="UniPathway" id="UPA00219"/>
<dbReference type="SUPFAM" id="SSF69189">
    <property type="entry name" value="Penicillin-binding protein associated domain"/>
    <property type="match status" value="1"/>
</dbReference>
<gene>
    <name evidence="23" type="ORF">EGC76_00540</name>
</gene>
<dbReference type="InterPro" id="IPR012338">
    <property type="entry name" value="Beta-lactam/transpept-like"/>
</dbReference>
<evidence type="ECO:0000256" key="12">
    <source>
        <dbReference type="ARBA" id="ARBA00022960"/>
    </source>
</evidence>
<evidence type="ECO:0000256" key="8">
    <source>
        <dbReference type="ARBA" id="ARBA00022645"/>
    </source>
</evidence>
<dbReference type="InterPro" id="IPR037167">
    <property type="entry name" value="Peptidase_S11_C_sf"/>
</dbReference>
<evidence type="ECO:0000256" key="1">
    <source>
        <dbReference type="ARBA" id="ARBA00003217"/>
    </source>
</evidence>
<dbReference type="EMBL" id="RSFE01000001">
    <property type="protein sequence ID" value="RWU12747.1"/>
    <property type="molecule type" value="Genomic_DNA"/>
</dbReference>
<dbReference type="OrthoDB" id="9795979at2"/>
<feature type="active site" description="Proton acceptor" evidence="18">
    <location>
        <position position="69"/>
    </location>
</feature>
<keyword evidence="7" id="KW-0997">Cell inner membrane</keyword>
<keyword evidence="11" id="KW-0378">Hydrolase</keyword>
<dbReference type="PRINTS" id="PR00725">
    <property type="entry name" value="DADACBPTASE1"/>
</dbReference>